<dbReference type="SUPFAM" id="SSF52540">
    <property type="entry name" value="P-loop containing nucleoside triphosphate hydrolases"/>
    <property type="match status" value="1"/>
</dbReference>
<evidence type="ECO:0000256" key="1">
    <source>
        <dbReference type="ARBA" id="ARBA00011043"/>
    </source>
</evidence>
<keyword evidence="6" id="KW-0963">Cytoplasm</keyword>
<dbReference type="Pfam" id="PF12631">
    <property type="entry name" value="MnmE_helical"/>
    <property type="match status" value="1"/>
</dbReference>
<dbReference type="InterPro" id="IPR005225">
    <property type="entry name" value="Small_GTP-bd"/>
</dbReference>
<comment type="similarity">
    <text evidence="1 6 7">Belongs to the TRAFAC class TrmE-Era-EngA-EngB-Septin-like GTPase superfamily. TrmE GTPase family.</text>
</comment>
<dbReference type="GO" id="GO:0005525">
    <property type="term" value="F:GTP binding"/>
    <property type="evidence" value="ECO:0007669"/>
    <property type="project" value="UniProtKB-UniRule"/>
</dbReference>
<dbReference type="AlphaFoldDB" id="A0A0H3XJL0"/>
<feature type="binding site" evidence="6">
    <location>
        <begin position="226"/>
        <end position="231"/>
    </location>
    <ligand>
        <name>GTP</name>
        <dbReference type="ChEBI" id="CHEBI:37565"/>
    </ligand>
</feature>
<keyword evidence="6" id="KW-0460">Magnesium</keyword>
<dbReference type="Pfam" id="PF10396">
    <property type="entry name" value="TrmE_N"/>
    <property type="match status" value="1"/>
</dbReference>
<feature type="binding site" evidence="6">
    <location>
        <begin position="270"/>
        <end position="273"/>
    </location>
    <ligand>
        <name>GTP</name>
        <dbReference type="ChEBI" id="CHEBI:37565"/>
    </ligand>
</feature>
<dbReference type="Gene3D" id="1.20.120.430">
    <property type="entry name" value="tRNA modification GTPase MnmE domain 2"/>
    <property type="match status" value="1"/>
</dbReference>
<keyword evidence="6" id="KW-0378">Hydrolase</keyword>
<accession>A0A0H3XJL0</accession>
<dbReference type="GO" id="GO:0003924">
    <property type="term" value="F:GTPase activity"/>
    <property type="evidence" value="ECO:0007669"/>
    <property type="project" value="UniProtKB-UniRule"/>
</dbReference>
<evidence type="ECO:0000313" key="10">
    <source>
        <dbReference type="Proteomes" id="UP000035661"/>
    </source>
</evidence>
<keyword evidence="4 6" id="KW-0630">Potassium</keyword>
<dbReference type="NCBIfam" id="TIGR00450">
    <property type="entry name" value="mnmE_trmE_thdF"/>
    <property type="match status" value="1"/>
</dbReference>
<dbReference type="CDD" id="cd14858">
    <property type="entry name" value="TrmE_N"/>
    <property type="match status" value="1"/>
</dbReference>
<dbReference type="GO" id="GO:0005829">
    <property type="term" value="C:cytosol"/>
    <property type="evidence" value="ECO:0007669"/>
    <property type="project" value="TreeGrafter"/>
</dbReference>
<evidence type="ECO:0000256" key="2">
    <source>
        <dbReference type="ARBA" id="ARBA00022694"/>
    </source>
</evidence>
<dbReference type="InterPro" id="IPR018948">
    <property type="entry name" value="GTP-bd_TrmE_N"/>
</dbReference>
<dbReference type="PROSITE" id="PS51709">
    <property type="entry name" value="G_TRME"/>
    <property type="match status" value="1"/>
</dbReference>
<evidence type="ECO:0000259" key="8">
    <source>
        <dbReference type="PROSITE" id="PS51709"/>
    </source>
</evidence>
<keyword evidence="5 6" id="KW-0342">GTP-binding</keyword>
<reference evidence="9 10" key="1">
    <citation type="journal article" date="2015" name="Genome Biol. Evol.">
        <title>Found and Lost: The Fates of Horizontally Acquired Genes in Arthropod-Symbiotic Spiroplasma.</title>
        <authorList>
            <person name="Lo W.S."/>
            <person name="Gasparich G.E."/>
            <person name="Kuo C.H."/>
        </authorList>
    </citation>
    <scope>NUCLEOTIDE SEQUENCE [LARGE SCALE GENOMIC DNA]</scope>
    <source>
        <strain evidence="10">TDA-040725-5</strain>
    </source>
</reference>
<evidence type="ECO:0000256" key="3">
    <source>
        <dbReference type="ARBA" id="ARBA00022741"/>
    </source>
</evidence>
<comment type="subunit">
    <text evidence="6">Homodimer. Heterotetramer of two MnmE and two MnmG subunits.</text>
</comment>
<evidence type="ECO:0000256" key="7">
    <source>
        <dbReference type="RuleBase" id="RU003313"/>
    </source>
</evidence>
<proteinExistence type="inferred from homology"/>
<feature type="binding site" evidence="6">
    <location>
        <position position="80"/>
    </location>
    <ligand>
        <name>(6S)-5-formyl-5,6,7,8-tetrahydrofolate</name>
        <dbReference type="ChEBI" id="CHEBI:57457"/>
    </ligand>
</feature>
<organism evidence="9 10">
    <name type="scientific">Spiroplasma eriocheiris</name>
    <dbReference type="NCBI Taxonomy" id="315358"/>
    <lineage>
        <taxon>Bacteria</taxon>
        <taxon>Bacillati</taxon>
        <taxon>Mycoplasmatota</taxon>
        <taxon>Mollicutes</taxon>
        <taxon>Entomoplasmatales</taxon>
        <taxon>Spiroplasmataceae</taxon>
        <taxon>Spiroplasma</taxon>
    </lineage>
</organism>
<feature type="domain" description="TrmE-type G" evidence="8">
    <location>
        <begin position="216"/>
        <end position="369"/>
    </location>
</feature>
<keyword evidence="3 6" id="KW-0547">Nucleotide-binding</keyword>
<comment type="cofactor">
    <cofactor evidence="6">
        <name>K(+)</name>
        <dbReference type="ChEBI" id="CHEBI:29103"/>
    </cofactor>
    <text evidence="6">Binds 1 potassium ion per subunit.</text>
</comment>
<sequence>MINDTIVAPTTSMMNQAISIIRLSGPDAFPIINKIFSKVVKPHKNEIHYGFIKDGAETLDQVLLMCFENPNSFTGEDVIEINCHGGVYITNKILKLLLKNGARLANRGEFSQRAFLNGKINLIQAEAINDLVHATNDQSAKIAISNLQNKNISVINNFRNDLLDIIANIEVNIDYPEYDGVGNLTVGELHEKLKVLSNRIAEIIALSKIGKVINDGVNLVILGQPNVGKSSLLNALLNEDKAIVSDTPGTTRDIVEGRVNIGNLTLNLIDTAGIRTTDNEIERIGINKAKEQITLADLVLLVFDSTRSLSVEEQELLELTKNKKRIIIINKIDLNPHHQYRFSADHQIEMAAINRDIKSLINKINELFSTDQLFKDDTIILSNIKQISILENVEKSLKNAYNNSTDGFPVDIVNVDLHESWNLLGELLGESYDDNLLDTMFSKYCLGK</sequence>
<dbReference type="STRING" id="315358.SERIO_v1c12310"/>
<evidence type="ECO:0000313" key="9">
    <source>
        <dbReference type="EMBL" id="AKM54780.1"/>
    </source>
</evidence>
<evidence type="ECO:0000256" key="4">
    <source>
        <dbReference type="ARBA" id="ARBA00022958"/>
    </source>
</evidence>
<dbReference type="InterPro" id="IPR027266">
    <property type="entry name" value="TrmE/GcvT-like"/>
</dbReference>
<dbReference type="EC" id="3.6.-.-" evidence="6"/>
<feature type="binding site" evidence="6">
    <location>
        <position position="119"/>
    </location>
    <ligand>
        <name>(6S)-5-formyl-5,6,7,8-tetrahydrofolate</name>
        <dbReference type="ChEBI" id="CHEBI:57457"/>
    </ligand>
</feature>
<comment type="subcellular location">
    <subcellularLocation>
        <location evidence="6">Cytoplasm</location>
    </subcellularLocation>
</comment>
<comment type="function">
    <text evidence="6">Exhibits a very high intrinsic GTPase hydrolysis rate. Involved in the addition of a carboxymethylaminomethyl (cmnm) group at the wobble position (U34) of certain tRNAs, forming tRNA-cmnm(5)s(2)U34.</text>
</comment>
<dbReference type="GO" id="GO:0030488">
    <property type="term" value="P:tRNA methylation"/>
    <property type="evidence" value="ECO:0007669"/>
    <property type="project" value="TreeGrafter"/>
</dbReference>
<dbReference type="PANTHER" id="PTHR42714">
    <property type="entry name" value="TRNA MODIFICATION GTPASE GTPBP3"/>
    <property type="match status" value="1"/>
</dbReference>
<keyword evidence="10" id="KW-1185">Reference proteome</keyword>
<evidence type="ECO:0000256" key="6">
    <source>
        <dbReference type="HAMAP-Rule" id="MF_00379"/>
    </source>
</evidence>
<dbReference type="HAMAP" id="MF_00379">
    <property type="entry name" value="GTPase_MnmE"/>
    <property type="match status" value="1"/>
</dbReference>
<dbReference type="Pfam" id="PF01926">
    <property type="entry name" value="MMR_HSR1"/>
    <property type="match status" value="1"/>
</dbReference>
<keyword evidence="2 6" id="KW-0819">tRNA processing</keyword>
<reference evidence="10" key="2">
    <citation type="submission" date="2015-06" db="EMBL/GenBank/DDBJ databases">
        <title>Complete genome sequence of Spiroplasma eriocheiris TDA-040725-5 (DSM 21848).</title>
        <authorList>
            <person name="Lo W.-S."/>
            <person name="Kuo C.-H."/>
        </authorList>
    </citation>
    <scope>NUCLEOTIDE SEQUENCE [LARGE SCALE GENOMIC DNA]</scope>
    <source>
        <strain evidence="10">TDA-040725-5</strain>
    </source>
</reference>
<comment type="caution">
    <text evidence="6">Lacks conserved residue(s) required for the propagation of feature annotation.</text>
</comment>
<dbReference type="InterPro" id="IPR027417">
    <property type="entry name" value="P-loop_NTPase"/>
</dbReference>
<dbReference type="GO" id="GO:0046872">
    <property type="term" value="F:metal ion binding"/>
    <property type="evidence" value="ECO:0007669"/>
    <property type="project" value="UniProtKB-KW"/>
</dbReference>
<dbReference type="PATRIC" id="fig|743698.3.peg.1243"/>
<dbReference type="InterPro" id="IPR004520">
    <property type="entry name" value="GTPase_MnmE"/>
</dbReference>
<dbReference type="InterPro" id="IPR027368">
    <property type="entry name" value="MnmE_dom2"/>
</dbReference>
<dbReference type="InterPro" id="IPR006073">
    <property type="entry name" value="GTP-bd"/>
</dbReference>
<dbReference type="RefSeq" id="WP_047791955.1">
    <property type="nucleotide sequence ID" value="NZ_CP011856.1"/>
</dbReference>
<dbReference type="NCBIfam" id="TIGR00231">
    <property type="entry name" value="small_GTP"/>
    <property type="match status" value="1"/>
</dbReference>
<dbReference type="GO" id="GO:0002098">
    <property type="term" value="P:tRNA wobble uridine modification"/>
    <property type="evidence" value="ECO:0007669"/>
    <property type="project" value="TreeGrafter"/>
</dbReference>
<evidence type="ECO:0000256" key="5">
    <source>
        <dbReference type="ARBA" id="ARBA00023134"/>
    </source>
</evidence>
<feature type="binding site" evidence="6">
    <location>
        <position position="448"/>
    </location>
    <ligand>
        <name>(6S)-5-formyl-5,6,7,8-tetrahydrofolate</name>
        <dbReference type="ChEBI" id="CHEBI:57457"/>
    </ligand>
</feature>
<protein>
    <recommendedName>
        <fullName evidence="6">tRNA modification GTPase MnmE</fullName>
        <ecNumber evidence="6">3.6.-.-</ecNumber>
    </recommendedName>
</protein>
<dbReference type="CDD" id="cd04164">
    <property type="entry name" value="trmE"/>
    <property type="match status" value="1"/>
</dbReference>
<dbReference type="Gene3D" id="3.40.50.300">
    <property type="entry name" value="P-loop containing nucleotide triphosphate hydrolases"/>
    <property type="match status" value="1"/>
</dbReference>
<feature type="binding site" evidence="6">
    <location>
        <position position="230"/>
    </location>
    <ligand>
        <name>Mg(2+)</name>
        <dbReference type="ChEBI" id="CHEBI:18420"/>
    </ligand>
</feature>
<dbReference type="Proteomes" id="UP000035661">
    <property type="component" value="Chromosome"/>
</dbReference>
<gene>
    <name evidence="6 9" type="primary">trmE</name>
    <name evidence="6" type="synonym">mnmE</name>
    <name evidence="9" type="ORF">SERIO_v1c12310</name>
</gene>
<name>A0A0H3XJL0_9MOLU</name>
<feature type="binding site" evidence="6">
    <location>
        <position position="22"/>
    </location>
    <ligand>
        <name>(6S)-5-formyl-5,6,7,8-tetrahydrofolate</name>
        <dbReference type="ChEBI" id="CHEBI:57457"/>
    </ligand>
</feature>
<dbReference type="InterPro" id="IPR025867">
    <property type="entry name" value="MnmE_helical"/>
</dbReference>
<dbReference type="Gene3D" id="3.30.1360.120">
    <property type="entry name" value="Probable tRNA modification gtpase trme, domain 1"/>
    <property type="match status" value="1"/>
</dbReference>
<dbReference type="EMBL" id="CP011856">
    <property type="protein sequence ID" value="AKM54780.1"/>
    <property type="molecule type" value="Genomic_DNA"/>
</dbReference>
<dbReference type="PANTHER" id="PTHR42714:SF2">
    <property type="entry name" value="TRNA MODIFICATION GTPASE GTPBP3, MITOCHONDRIAL"/>
    <property type="match status" value="1"/>
</dbReference>
<feature type="binding site" evidence="6">
    <location>
        <begin position="245"/>
        <end position="251"/>
    </location>
    <ligand>
        <name>GTP</name>
        <dbReference type="ChEBI" id="CHEBI:37565"/>
    </ligand>
</feature>
<dbReference type="KEGG" id="seri:SERIO_v1c12310"/>
<keyword evidence="6" id="KW-0479">Metal-binding</keyword>
<feature type="binding site" evidence="6">
    <location>
        <position position="251"/>
    </location>
    <ligand>
        <name>Mg(2+)</name>
        <dbReference type="ChEBI" id="CHEBI:18420"/>
    </ligand>
</feature>
<dbReference type="InterPro" id="IPR031168">
    <property type="entry name" value="G_TrmE"/>
</dbReference>